<name>J0NMF3_9ACTO</name>
<sequence length="213" mass="22160">MVLACSAPAARRLLDGAGCTGAGLLIPSIPSIPVGAPIARFMLVARVPDLEGAPVGSGLLVAEAESCPVRAKALSHLSVKWPWIGTELAARHGPDVHALRLSYGRPGESRPDVDLDRALADIRVLTGRRIAPDDVIDSALVRWDGTLPPAAPDHRERVQRLRARLEGIPGLVLTGAWVAGTGIAAVVEDARRQTIAMTGADAGSLPVASASIH</sequence>
<organism evidence="1 2">
    <name type="scientific">Actinomyces massiliensis F0489</name>
    <dbReference type="NCBI Taxonomy" id="1125718"/>
    <lineage>
        <taxon>Bacteria</taxon>
        <taxon>Bacillati</taxon>
        <taxon>Actinomycetota</taxon>
        <taxon>Actinomycetes</taxon>
        <taxon>Actinomycetales</taxon>
        <taxon>Actinomycetaceae</taxon>
        <taxon>Actinomyces</taxon>
    </lineage>
</organism>
<protein>
    <submittedName>
        <fullName evidence="1">Putative protoporphyrinogen oxidase</fullName>
    </submittedName>
</protein>
<comment type="caution">
    <text evidence="1">The sequence shown here is derived from an EMBL/GenBank/DDBJ whole genome shotgun (WGS) entry which is preliminary data.</text>
</comment>
<dbReference type="eggNOG" id="COG1232">
    <property type="taxonomic scope" value="Bacteria"/>
</dbReference>
<dbReference type="Proteomes" id="UP000002941">
    <property type="component" value="Unassembled WGS sequence"/>
</dbReference>
<reference evidence="1 2" key="1">
    <citation type="submission" date="2012-05" db="EMBL/GenBank/DDBJ databases">
        <authorList>
            <person name="Harkins D.M."/>
            <person name="Madupu R."/>
            <person name="Durkin A.S."/>
            <person name="Torralba M."/>
            <person name="Methe B."/>
            <person name="Sutton G.G."/>
            <person name="Nelson K.E."/>
        </authorList>
    </citation>
    <scope>NUCLEOTIDE SEQUENCE [LARGE SCALE GENOMIC DNA]</scope>
    <source>
        <strain evidence="1 2">F0489</strain>
    </source>
</reference>
<evidence type="ECO:0000313" key="2">
    <source>
        <dbReference type="Proteomes" id="UP000002941"/>
    </source>
</evidence>
<keyword evidence="2" id="KW-1185">Reference proteome</keyword>
<dbReference type="SUPFAM" id="SSF54373">
    <property type="entry name" value="FAD-linked reductases, C-terminal domain"/>
    <property type="match status" value="1"/>
</dbReference>
<dbReference type="EMBL" id="AKFT01000088">
    <property type="protein sequence ID" value="EJF45937.1"/>
    <property type="molecule type" value="Genomic_DNA"/>
</dbReference>
<dbReference type="Gene3D" id="3.90.660.20">
    <property type="entry name" value="Protoporphyrinogen oxidase, mitochondrial, domain 2"/>
    <property type="match status" value="1"/>
</dbReference>
<proteinExistence type="predicted"/>
<evidence type="ECO:0000313" key="1">
    <source>
        <dbReference type="EMBL" id="EJF45937.1"/>
    </source>
</evidence>
<dbReference type="PATRIC" id="fig|1125718.3.peg.1180"/>
<gene>
    <name evidence="1" type="ORF">HMPREF1318_2720</name>
</gene>
<dbReference type="AlphaFoldDB" id="J0NMF3"/>
<accession>J0NMF3</accession>